<dbReference type="InterPro" id="IPR011037">
    <property type="entry name" value="Pyrv_Knase-like_insert_dom_sf"/>
</dbReference>
<dbReference type="PANTHER" id="PTHR14237">
    <property type="entry name" value="MOLYBDOPTERIN COFACTOR SULFURASE MOSC"/>
    <property type="match status" value="1"/>
</dbReference>
<dbReference type="KEGG" id="cvn:111131836"/>
<dbReference type="InterPro" id="IPR005303">
    <property type="entry name" value="MOCOS_middle"/>
</dbReference>
<evidence type="ECO:0000313" key="3">
    <source>
        <dbReference type="RefSeq" id="XP_022335271.1"/>
    </source>
</evidence>
<dbReference type="InterPro" id="IPR005302">
    <property type="entry name" value="MoCF_Sase_C"/>
</dbReference>
<feature type="domain" description="MOSC" evidence="1">
    <location>
        <begin position="172"/>
        <end position="317"/>
    </location>
</feature>
<proteinExistence type="predicted"/>
<dbReference type="GO" id="GO:0003824">
    <property type="term" value="F:catalytic activity"/>
    <property type="evidence" value="ECO:0007669"/>
    <property type="project" value="InterPro"/>
</dbReference>
<organism evidence="2 3">
    <name type="scientific">Crassostrea virginica</name>
    <name type="common">Eastern oyster</name>
    <dbReference type="NCBI Taxonomy" id="6565"/>
    <lineage>
        <taxon>Eukaryota</taxon>
        <taxon>Metazoa</taxon>
        <taxon>Spiralia</taxon>
        <taxon>Lophotrochozoa</taxon>
        <taxon>Mollusca</taxon>
        <taxon>Bivalvia</taxon>
        <taxon>Autobranchia</taxon>
        <taxon>Pteriomorphia</taxon>
        <taxon>Ostreida</taxon>
        <taxon>Ostreoidea</taxon>
        <taxon>Ostreidae</taxon>
        <taxon>Crassostrea</taxon>
    </lineage>
</organism>
<dbReference type="OrthoDB" id="17255at2759"/>
<dbReference type="PROSITE" id="PS51340">
    <property type="entry name" value="MOSC"/>
    <property type="match status" value="1"/>
</dbReference>
<dbReference type="Proteomes" id="UP000694844">
    <property type="component" value="Chromosome 4"/>
</dbReference>
<gene>
    <name evidence="3" type="primary">LOC111131836</name>
</gene>
<dbReference type="GO" id="GO:0030151">
    <property type="term" value="F:molybdenum ion binding"/>
    <property type="evidence" value="ECO:0007669"/>
    <property type="project" value="InterPro"/>
</dbReference>
<dbReference type="RefSeq" id="XP_022335271.1">
    <property type="nucleotide sequence ID" value="XM_022479563.1"/>
</dbReference>
<reference evidence="3" key="1">
    <citation type="submission" date="2025-08" db="UniProtKB">
        <authorList>
            <consortium name="RefSeq"/>
        </authorList>
    </citation>
    <scope>IDENTIFICATION</scope>
    <source>
        <tissue evidence="3">Whole sample</tissue>
    </source>
</reference>
<evidence type="ECO:0000259" key="1">
    <source>
        <dbReference type="PROSITE" id="PS51340"/>
    </source>
</evidence>
<dbReference type="GeneID" id="111131836"/>
<keyword evidence="2" id="KW-1185">Reference proteome</keyword>
<dbReference type="Pfam" id="PF03476">
    <property type="entry name" value="MOSC_N"/>
    <property type="match status" value="1"/>
</dbReference>
<dbReference type="SUPFAM" id="SSF50800">
    <property type="entry name" value="PK beta-barrel domain-like"/>
    <property type="match status" value="1"/>
</dbReference>
<accession>A0A8B8E767</accession>
<evidence type="ECO:0000313" key="2">
    <source>
        <dbReference type="Proteomes" id="UP000694844"/>
    </source>
</evidence>
<dbReference type="GO" id="GO:0030170">
    <property type="term" value="F:pyridoxal phosphate binding"/>
    <property type="evidence" value="ECO:0007669"/>
    <property type="project" value="InterPro"/>
</dbReference>
<dbReference type="PANTHER" id="PTHR14237:SF19">
    <property type="entry name" value="MITOCHONDRIAL AMIDOXIME REDUCING COMPONENT 1"/>
    <property type="match status" value="1"/>
</dbReference>
<sequence>MADSTPAAVLGTLAAGALIKHLSAAYIAKKDFVRVGRISELYVWPVKSCGGLNVQAGQCEKTGLFHGGVGDRTWVIVSPEGGYVTQRQEPKMALIKVSLHGSTLSVDAPGMPTLQLPTKPQTDDKSQVHNVKIKVDTTEYLDCGEKAAAWINKYLGRQGLKVGFSAPNLHKRDAITAQKLWEHNAKSGDLLSFSDYSSYMLMTAQSMNVLNSKLDKPVYILNFRPNFVVDECEEFDEENWSEVKIGNVRFRNIDDCTRCLLTTVDPYTGEKSKEEEPLKTLRTFRCRSRYGPKPVMGICLAPDSLGDVKLGDEVYVKYK</sequence>
<dbReference type="SUPFAM" id="SSF141673">
    <property type="entry name" value="MOSC N-terminal domain-like"/>
    <property type="match status" value="1"/>
</dbReference>
<dbReference type="AlphaFoldDB" id="A0A8B8E767"/>
<protein>
    <submittedName>
        <fullName evidence="3">Mitochondrial amidoxime-reducing component 1-like</fullName>
    </submittedName>
</protein>
<dbReference type="Pfam" id="PF03473">
    <property type="entry name" value="MOSC"/>
    <property type="match status" value="1"/>
</dbReference>
<name>A0A8B8E767_CRAVI</name>